<evidence type="ECO:0000313" key="2">
    <source>
        <dbReference type="EMBL" id="KAG9190858.1"/>
    </source>
</evidence>
<sequence length="300" mass="32953">MAPVSQLSKADIRLFLQQLQANPLDVTMWGPTMRLSLLRGGLIDFTIYGRRVSSAPRFALMAVSQIALAFLVKHPRAPAINFTFDVPAVNMGKERGQTKLINGKSKMSAAQIGVHEAALVAISQWLTTLCTLTLMPLDGTTFSVETCIRFICAHTLCAPEYVQHLTDKFVTGAVKLALSSHQVTELVKSCRGHDDVILIGLADKLIGKLLSDQVATTQLDNFLRTAENEPLRKTVETMEREMGFRTKDMSRVHEIKDDAEMDVEAGNIEVDASERQILLSASGGETSSKRQKTAHVKDCA</sequence>
<accession>A0AAD4IA90</accession>
<organism evidence="2 3">
    <name type="scientific">Alternaria panax</name>
    <dbReference type="NCBI Taxonomy" id="48097"/>
    <lineage>
        <taxon>Eukaryota</taxon>
        <taxon>Fungi</taxon>
        <taxon>Dikarya</taxon>
        <taxon>Ascomycota</taxon>
        <taxon>Pezizomycotina</taxon>
        <taxon>Dothideomycetes</taxon>
        <taxon>Pleosporomycetidae</taxon>
        <taxon>Pleosporales</taxon>
        <taxon>Pleosporineae</taxon>
        <taxon>Pleosporaceae</taxon>
        <taxon>Alternaria</taxon>
        <taxon>Alternaria sect. Panax</taxon>
    </lineage>
</organism>
<name>A0AAD4IA90_9PLEO</name>
<proteinExistence type="predicted"/>
<evidence type="ECO:0000256" key="1">
    <source>
        <dbReference type="SAM" id="MobiDB-lite"/>
    </source>
</evidence>
<protein>
    <submittedName>
        <fullName evidence="2">Uncharacterized protein</fullName>
    </submittedName>
</protein>
<dbReference type="EMBL" id="JAANER010000004">
    <property type="protein sequence ID" value="KAG9190858.1"/>
    <property type="molecule type" value="Genomic_DNA"/>
</dbReference>
<gene>
    <name evidence="2" type="ORF">G6011_08946</name>
</gene>
<evidence type="ECO:0000313" key="3">
    <source>
        <dbReference type="Proteomes" id="UP001199106"/>
    </source>
</evidence>
<dbReference type="Proteomes" id="UP001199106">
    <property type="component" value="Unassembled WGS sequence"/>
</dbReference>
<keyword evidence="3" id="KW-1185">Reference proteome</keyword>
<feature type="region of interest" description="Disordered" evidence="1">
    <location>
        <begin position="281"/>
        <end position="300"/>
    </location>
</feature>
<comment type="caution">
    <text evidence="2">The sequence shown here is derived from an EMBL/GenBank/DDBJ whole genome shotgun (WGS) entry which is preliminary data.</text>
</comment>
<reference evidence="2" key="1">
    <citation type="submission" date="2021-07" db="EMBL/GenBank/DDBJ databases">
        <title>Genome Resource of American Ginseng Black Spot Pathogen Alternaria panax.</title>
        <authorList>
            <person name="Qiu C."/>
            <person name="Wang W."/>
            <person name="Liu Z."/>
        </authorList>
    </citation>
    <scope>NUCLEOTIDE SEQUENCE</scope>
    <source>
        <strain evidence="2">BNCC115425</strain>
    </source>
</reference>
<dbReference type="AlphaFoldDB" id="A0AAD4IA90"/>